<dbReference type="InterPro" id="IPR004193">
    <property type="entry name" value="Glyco_hydro_13_N"/>
</dbReference>
<dbReference type="FunFam" id="2.60.40.1180:FF:000002">
    <property type="entry name" value="1,4-alpha-glucan branching enzyme GlgB"/>
    <property type="match status" value="1"/>
</dbReference>
<keyword evidence="6 10" id="KW-0328">Glycosyltransferase</keyword>
<dbReference type="NCBIfam" id="TIGR01515">
    <property type="entry name" value="branching_enzym"/>
    <property type="match status" value="1"/>
</dbReference>
<comment type="function">
    <text evidence="2 10">Catalyzes the formation of the alpha-1,6-glucosidic linkages in glycogen by scission of a 1,4-alpha-linked oligosaccharide from growing alpha-1,4-glucan chains and the subsequent attachment of the oligosaccharide to the alpha-1,6 position.</text>
</comment>
<dbReference type="GO" id="GO:0043169">
    <property type="term" value="F:cation binding"/>
    <property type="evidence" value="ECO:0007669"/>
    <property type="project" value="InterPro"/>
</dbReference>
<dbReference type="InterPro" id="IPR013780">
    <property type="entry name" value="Glyco_hydro_b"/>
</dbReference>
<evidence type="ECO:0000256" key="2">
    <source>
        <dbReference type="ARBA" id="ARBA00002953"/>
    </source>
</evidence>
<dbReference type="SUPFAM" id="SSF51011">
    <property type="entry name" value="Glycosyl hydrolase domain"/>
    <property type="match status" value="1"/>
</dbReference>
<reference evidence="14" key="1">
    <citation type="submission" date="2015-06" db="EMBL/GenBank/DDBJ databases">
        <authorList>
            <person name="Lim Y.L."/>
            <person name="Ee R."/>
            <person name="Yong D."/>
            <person name="How K.Y."/>
            <person name="Yin W.F."/>
            <person name="Chan K.G."/>
        </authorList>
    </citation>
    <scope>NUCLEOTIDE SEQUENCE [LARGE SCALE GENOMIC DNA]</scope>
    <source>
        <strain evidence="14">DSM 25325</strain>
    </source>
</reference>
<keyword evidence="14" id="KW-1185">Reference proteome</keyword>
<dbReference type="InterPro" id="IPR014756">
    <property type="entry name" value="Ig_E-set"/>
</dbReference>
<comment type="pathway">
    <text evidence="3 10">Glycan biosynthesis; glycogen biosynthesis.</text>
</comment>
<dbReference type="PANTHER" id="PTHR43651">
    <property type="entry name" value="1,4-ALPHA-GLUCAN-BRANCHING ENZYME"/>
    <property type="match status" value="1"/>
</dbReference>
<comment type="similarity">
    <text evidence="4 10">Belongs to the glycosyl hydrolase 13 family. GlgB subfamily.</text>
</comment>
<organism evidence="13 14">
    <name type="scientific">Pandoraea thiooxydans</name>
    <dbReference type="NCBI Taxonomy" id="445709"/>
    <lineage>
        <taxon>Bacteria</taxon>
        <taxon>Pseudomonadati</taxon>
        <taxon>Pseudomonadota</taxon>
        <taxon>Betaproteobacteria</taxon>
        <taxon>Burkholderiales</taxon>
        <taxon>Burkholderiaceae</taxon>
        <taxon>Pandoraea</taxon>
    </lineage>
</organism>
<name>A0A0G3EN20_9BURK</name>
<dbReference type="Gene3D" id="2.60.40.1180">
    <property type="entry name" value="Golgi alpha-mannosidase II"/>
    <property type="match status" value="1"/>
</dbReference>
<gene>
    <name evidence="10" type="primary">glgB</name>
    <name evidence="13" type="ORF">ABW99_09665</name>
</gene>
<dbReference type="KEGG" id="ptx:ABW99_09665"/>
<dbReference type="InterPro" id="IPR006047">
    <property type="entry name" value="GH13_cat_dom"/>
</dbReference>
<evidence type="ECO:0000259" key="12">
    <source>
        <dbReference type="SMART" id="SM00642"/>
    </source>
</evidence>
<dbReference type="GO" id="GO:0003844">
    <property type="term" value="F:1,4-alpha-glucan branching enzyme activity"/>
    <property type="evidence" value="ECO:0007669"/>
    <property type="project" value="UniProtKB-UniRule"/>
</dbReference>
<comment type="subunit">
    <text evidence="10">Monomer.</text>
</comment>
<keyword evidence="5 10" id="KW-0321">Glycogen metabolism</keyword>
<dbReference type="GO" id="GO:0004553">
    <property type="term" value="F:hydrolase activity, hydrolyzing O-glycosyl compounds"/>
    <property type="evidence" value="ECO:0007669"/>
    <property type="project" value="InterPro"/>
</dbReference>
<keyword evidence="8 10" id="KW-0320">Glycogen biosynthesis</keyword>
<keyword evidence="9 10" id="KW-0119">Carbohydrate metabolism</keyword>
<proteinExistence type="inferred from homology"/>
<comment type="catalytic activity">
    <reaction evidence="1 10">
        <text>Transfers a segment of a (1-&gt;4)-alpha-D-glucan chain to a primary hydroxy group in a similar glucan chain.</text>
        <dbReference type="EC" id="2.4.1.18"/>
    </reaction>
</comment>
<dbReference type="SUPFAM" id="SSF81296">
    <property type="entry name" value="E set domains"/>
    <property type="match status" value="2"/>
</dbReference>
<dbReference type="Pfam" id="PF02922">
    <property type="entry name" value="CBM_48"/>
    <property type="match status" value="1"/>
</dbReference>
<evidence type="ECO:0000256" key="7">
    <source>
        <dbReference type="ARBA" id="ARBA00022679"/>
    </source>
</evidence>
<dbReference type="FunFam" id="3.20.20.80:FF:000003">
    <property type="entry name" value="1,4-alpha-glucan branching enzyme GlgB"/>
    <property type="match status" value="1"/>
</dbReference>
<dbReference type="NCBIfam" id="NF003811">
    <property type="entry name" value="PRK05402.1"/>
    <property type="match status" value="1"/>
</dbReference>
<sequence>MDNVHRPPAAAWLVDATDMVRLLRGEHDDPCAVLGMHPGAVAHEVIVRCLLPGARRVEVIERGSGAEAPQVRGVLERLDARGFFAGAIPAPLGRFRYRLRVTDASGTHDALDTHSAAAVREIDDPYAFPPWLGELDCHLLAEGEHWHIETRLGAHACELDGVAGVAFAVWAPNAQRVSVVGPFNGWDGRVHVMRRRAECGVWEIFLPDVSDGALYKFEVRTQAGEILLKSDPCAAQAEAAPGTASRVCAKRRFDWGDADWMARRAGPDGPNGLHMPLAIYEVHVGSWRRHPDGRAYTYDELADALIPYVLEMGFTHVELMPVSEHPFAGSWGYQPTALFAPSARWGEPDGLRRLIDRCHRAGIGVLLDWVPAHFPQDAHGLARFDGTCLYEHEDPRVGQHREWGTLVYNLGRREVANFLLGNALYWLREFHIDGLRVDAVASMLYLDYNRAAGQWRPNPFGGRENLEAVAFLRRFNELVHSAQAPAGAITLAEESTAWPMVTRPTYLGGLGFDYKWNMGWMNDTLAYMRHDPVHRRYHHGQLTFGLLYAFSEQFVLPLSHDEVVHGKGSLLGKMPGDAWQRLANLRLYLAFQTTQPGKKLLFMGGEFAQPGEWNHDQELAWPLLADPAHAGVQHAVRDLNRLYRELACLHRHDSDERGFRWIDCNDSEQSVLTWRRHGDDPNDFAVIACNFTPVPRHGYRVGVPVGGTYREVFNGDALAYGGSGLGNAGAVRSEPLPWHGQPHSLALTLPPLAALILLPPPA</sequence>
<evidence type="ECO:0000256" key="4">
    <source>
        <dbReference type="ARBA" id="ARBA00009000"/>
    </source>
</evidence>
<protein>
    <recommendedName>
        <fullName evidence="10">1,4-alpha-glucan branching enzyme GlgB</fullName>
        <ecNumber evidence="10">2.4.1.18</ecNumber>
    </recommendedName>
    <alternativeName>
        <fullName evidence="10">1,4-alpha-D-glucan:1,4-alpha-D-glucan 6-glucosyl-transferase</fullName>
    </alternativeName>
    <alternativeName>
        <fullName evidence="10">Alpha-(1-&gt;4)-glucan branching enzyme</fullName>
    </alternativeName>
    <alternativeName>
        <fullName evidence="10">Glycogen branching enzyme</fullName>
        <shortName evidence="10">BE</shortName>
    </alternativeName>
</protein>
<dbReference type="NCBIfam" id="NF008967">
    <property type="entry name" value="PRK12313.1"/>
    <property type="match status" value="1"/>
</dbReference>
<dbReference type="InterPro" id="IPR054169">
    <property type="entry name" value="GlgB_N"/>
</dbReference>
<feature type="domain" description="Glycosyl hydrolase family 13 catalytic" evidence="12">
    <location>
        <begin position="281"/>
        <end position="629"/>
    </location>
</feature>
<dbReference type="InterPro" id="IPR044143">
    <property type="entry name" value="GlgB_N_E_set_prok"/>
</dbReference>
<accession>A0A0G3EN20</accession>
<dbReference type="GO" id="GO:0005829">
    <property type="term" value="C:cytosol"/>
    <property type="evidence" value="ECO:0007669"/>
    <property type="project" value="TreeGrafter"/>
</dbReference>
<evidence type="ECO:0000256" key="8">
    <source>
        <dbReference type="ARBA" id="ARBA00023056"/>
    </source>
</evidence>
<dbReference type="PATRIC" id="fig|445709.3.peg.2068"/>
<dbReference type="HAMAP" id="MF_00685">
    <property type="entry name" value="GlgB"/>
    <property type="match status" value="1"/>
</dbReference>
<dbReference type="EC" id="2.4.1.18" evidence="10"/>
<dbReference type="FunFam" id="2.60.40.10:FF:000169">
    <property type="entry name" value="1,4-alpha-glucan branching enzyme GlgB"/>
    <property type="match status" value="1"/>
</dbReference>
<dbReference type="OrthoDB" id="9800174at2"/>
<evidence type="ECO:0000313" key="13">
    <source>
        <dbReference type="EMBL" id="AKJ68443.1"/>
    </source>
</evidence>
<dbReference type="InterPro" id="IPR037439">
    <property type="entry name" value="Branching_enzy"/>
</dbReference>
<evidence type="ECO:0000313" key="14">
    <source>
        <dbReference type="Proteomes" id="UP000036700"/>
    </source>
</evidence>
<dbReference type="PIRSF" id="PIRSF000463">
    <property type="entry name" value="GlgB"/>
    <property type="match status" value="1"/>
</dbReference>
<evidence type="ECO:0000256" key="1">
    <source>
        <dbReference type="ARBA" id="ARBA00000826"/>
    </source>
</evidence>
<dbReference type="AlphaFoldDB" id="A0A0G3EN20"/>
<evidence type="ECO:0000256" key="10">
    <source>
        <dbReference type="HAMAP-Rule" id="MF_00685"/>
    </source>
</evidence>
<dbReference type="EMBL" id="CP011568">
    <property type="protein sequence ID" value="AKJ68443.1"/>
    <property type="molecule type" value="Genomic_DNA"/>
</dbReference>
<feature type="active site" description="Proton donor" evidence="10 11">
    <location>
        <position position="493"/>
    </location>
</feature>
<dbReference type="InterPro" id="IPR017853">
    <property type="entry name" value="GH"/>
</dbReference>
<dbReference type="CDD" id="cd02855">
    <property type="entry name" value="E_set_GBE_prok_N"/>
    <property type="match status" value="1"/>
</dbReference>
<dbReference type="Pfam" id="PF22019">
    <property type="entry name" value="GlgB_N"/>
    <property type="match status" value="1"/>
</dbReference>
<evidence type="ECO:0000256" key="6">
    <source>
        <dbReference type="ARBA" id="ARBA00022676"/>
    </source>
</evidence>
<dbReference type="InterPro" id="IPR006048">
    <property type="entry name" value="A-amylase/branching_C"/>
</dbReference>
<evidence type="ECO:0000256" key="5">
    <source>
        <dbReference type="ARBA" id="ARBA00022600"/>
    </source>
</evidence>
<dbReference type="Pfam" id="PF02806">
    <property type="entry name" value="Alpha-amylase_C"/>
    <property type="match status" value="1"/>
</dbReference>
<feature type="active site" description="Nucleophile" evidence="10 11">
    <location>
        <position position="438"/>
    </location>
</feature>
<dbReference type="InterPro" id="IPR013783">
    <property type="entry name" value="Ig-like_fold"/>
</dbReference>
<dbReference type="Proteomes" id="UP000036700">
    <property type="component" value="Chromosome"/>
</dbReference>
<dbReference type="Gene3D" id="2.60.40.10">
    <property type="entry name" value="Immunoglobulins"/>
    <property type="match status" value="2"/>
</dbReference>
<dbReference type="GO" id="GO:0005978">
    <property type="term" value="P:glycogen biosynthetic process"/>
    <property type="evidence" value="ECO:0007669"/>
    <property type="project" value="UniProtKB-UniRule"/>
</dbReference>
<dbReference type="Gene3D" id="3.20.20.80">
    <property type="entry name" value="Glycosidases"/>
    <property type="match status" value="1"/>
</dbReference>
<dbReference type="PANTHER" id="PTHR43651:SF3">
    <property type="entry name" value="1,4-ALPHA-GLUCAN-BRANCHING ENZYME"/>
    <property type="match status" value="1"/>
</dbReference>
<evidence type="ECO:0000256" key="3">
    <source>
        <dbReference type="ARBA" id="ARBA00004964"/>
    </source>
</evidence>
<evidence type="ECO:0000256" key="11">
    <source>
        <dbReference type="PIRSR" id="PIRSR000463-1"/>
    </source>
</evidence>
<dbReference type="UniPathway" id="UPA00164"/>
<dbReference type="STRING" id="445709.ABW99_09665"/>
<dbReference type="CDD" id="cd11322">
    <property type="entry name" value="AmyAc_Glg_BE"/>
    <property type="match status" value="1"/>
</dbReference>
<dbReference type="InterPro" id="IPR006407">
    <property type="entry name" value="GlgB"/>
</dbReference>
<dbReference type="RefSeq" id="WP_047214277.1">
    <property type="nucleotide sequence ID" value="NZ_CP011568.3"/>
</dbReference>
<dbReference type="SUPFAM" id="SSF51445">
    <property type="entry name" value="(Trans)glycosidases"/>
    <property type="match status" value="1"/>
</dbReference>
<keyword evidence="7 10" id="KW-0808">Transferase</keyword>
<evidence type="ECO:0000256" key="9">
    <source>
        <dbReference type="ARBA" id="ARBA00023277"/>
    </source>
</evidence>
<dbReference type="SMART" id="SM00642">
    <property type="entry name" value="Aamy"/>
    <property type="match status" value="1"/>
</dbReference>